<comment type="caution">
    <text evidence="2">The sequence shown here is derived from an EMBL/GenBank/DDBJ whole genome shotgun (WGS) entry which is preliminary data.</text>
</comment>
<reference evidence="2 3" key="1">
    <citation type="submission" date="2019-07" db="EMBL/GenBank/DDBJ databases">
        <title>Whole genome shotgun sequence of Skermanella aerolata NBRC 106429.</title>
        <authorList>
            <person name="Hosoyama A."/>
            <person name="Uohara A."/>
            <person name="Ohji S."/>
            <person name="Ichikawa N."/>
        </authorList>
    </citation>
    <scope>NUCLEOTIDE SEQUENCE [LARGE SCALE GENOMIC DNA]</scope>
    <source>
        <strain evidence="2 3">NBRC 106429</strain>
    </source>
</reference>
<evidence type="ECO:0000259" key="1">
    <source>
        <dbReference type="Pfam" id="PF01636"/>
    </source>
</evidence>
<dbReference type="Gene3D" id="3.90.1200.10">
    <property type="match status" value="1"/>
</dbReference>
<keyword evidence="3" id="KW-1185">Reference proteome</keyword>
<dbReference type="InterPro" id="IPR011009">
    <property type="entry name" value="Kinase-like_dom_sf"/>
</dbReference>
<organism evidence="2 3">
    <name type="scientific">Skermanella aerolata</name>
    <dbReference type="NCBI Taxonomy" id="393310"/>
    <lineage>
        <taxon>Bacteria</taxon>
        <taxon>Pseudomonadati</taxon>
        <taxon>Pseudomonadota</taxon>
        <taxon>Alphaproteobacteria</taxon>
        <taxon>Rhodospirillales</taxon>
        <taxon>Azospirillaceae</taxon>
        <taxon>Skermanella</taxon>
    </lineage>
</organism>
<gene>
    <name evidence="2" type="ORF">SAE02_15660</name>
</gene>
<feature type="domain" description="Aminoglycoside phosphotransferase" evidence="1">
    <location>
        <begin position="113"/>
        <end position="283"/>
    </location>
</feature>
<dbReference type="InterPro" id="IPR027417">
    <property type="entry name" value="P-loop_NTPase"/>
</dbReference>
<dbReference type="PANTHER" id="PTHR43883:SF1">
    <property type="entry name" value="GLUCONOKINASE"/>
    <property type="match status" value="1"/>
</dbReference>
<evidence type="ECO:0000313" key="3">
    <source>
        <dbReference type="Proteomes" id="UP000321523"/>
    </source>
</evidence>
<name>A0A512DLR6_9PROT</name>
<dbReference type="Gene3D" id="3.40.50.300">
    <property type="entry name" value="P-loop containing nucleotide triphosphate hydrolases"/>
    <property type="match status" value="1"/>
</dbReference>
<dbReference type="Pfam" id="PF13671">
    <property type="entry name" value="AAA_33"/>
    <property type="match status" value="1"/>
</dbReference>
<dbReference type="PANTHER" id="PTHR43883">
    <property type="entry name" value="SLR0207 PROTEIN"/>
    <property type="match status" value="1"/>
</dbReference>
<dbReference type="InterPro" id="IPR052732">
    <property type="entry name" value="Cell-binding_unc_protein"/>
</dbReference>
<sequence length="511" mass="55778">MLDWGMMTGASSPADQAAIAAFLSDPATHGGDVERIDTHGSMVFLTGDRVYKLKRAVSFPYMDYGTREKRAAACEAEVKLNRRTAPSLYLGLAPVLRGAADGFRLGPLVQRAEGEAEDWLVVMARVDREALFDRMAESGRLDADLMRRLADAVAAFHASAERFTDRGGQAAMRWVVEDNVAELAERPDLFGPDRLARLADLSRVALDRHAGLLDLRRDGGLVRYCHGDLHLRNICLVDGQPTLFDCIEFNDDIAIVDVLYDQAFLLMDLEHRGLRSLANALFNRMLERTGDIGGLVLLPLFLSTRAAVRAKVEASAGKDRSAREYFDHALTAIDPPGPKLVAVGGLSGSGKTTVARMLAPDIGPAPGAVVLRSDAVRKELWGVAETDRLPPEAYAPDMTHRVYAELADRARRIVSAGHGVVVDAVHARIGERAALEDLARRLGVPFRGIWLEAPPEVLIARVEARTGDASDAGESVVRRQLTYALGEISWPRVVHLDGDEDSKSKLRQIIS</sequence>
<accession>A0A512DLR6</accession>
<dbReference type="Proteomes" id="UP000321523">
    <property type="component" value="Unassembled WGS sequence"/>
</dbReference>
<dbReference type="SUPFAM" id="SSF56112">
    <property type="entry name" value="Protein kinase-like (PK-like)"/>
    <property type="match status" value="1"/>
</dbReference>
<evidence type="ECO:0000313" key="2">
    <source>
        <dbReference type="EMBL" id="GEO37418.1"/>
    </source>
</evidence>
<dbReference type="EMBL" id="BJYZ01000006">
    <property type="protein sequence ID" value="GEO37418.1"/>
    <property type="molecule type" value="Genomic_DNA"/>
</dbReference>
<dbReference type="SUPFAM" id="SSF52540">
    <property type="entry name" value="P-loop containing nucleoside triphosphate hydrolases"/>
    <property type="match status" value="1"/>
</dbReference>
<protein>
    <recommendedName>
        <fullName evidence="1">Aminoglycoside phosphotransferase domain-containing protein</fullName>
    </recommendedName>
</protein>
<dbReference type="Pfam" id="PF01636">
    <property type="entry name" value="APH"/>
    <property type="match status" value="1"/>
</dbReference>
<dbReference type="AlphaFoldDB" id="A0A512DLR6"/>
<dbReference type="InterPro" id="IPR002575">
    <property type="entry name" value="Aminoglycoside_PTrfase"/>
</dbReference>
<proteinExistence type="predicted"/>